<keyword evidence="2" id="KW-0472">Membrane</keyword>
<name>A0ABD3QBB1_9STRA</name>
<keyword evidence="2" id="KW-0812">Transmembrane</keyword>
<evidence type="ECO:0000313" key="3">
    <source>
        <dbReference type="EMBL" id="KAL3797174.1"/>
    </source>
</evidence>
<feature type="region of interest" description="Disordered" evidence="1">
    <location>
        <begin position="1"/>
        <end position="64"/>
    </location>
</feature>
<organism evidence="3 4">
    <name type="scientific">Stephanodiscus triporus</name>
    <dbReference type="NCBI Taxonomy" id="2934178"/>
    <lineage>
        <taxon>Eukaryota</taxon>
        <taxon>Sar</taxon>
        <taxon>Stramenopiles</taxon>
        <taxon>Ochrophyta</taxon>
        <taxon>Bacillariophyta</taxon>
        <taxon>Coscinodiscophyceae</taxon>
        <taxon>Thalassiosirophycidae</taxon>
        <taxon>Stephanodiscales</taxon>
        <taxon>Stephanodiscaceae</taxon>
        <taxon>Stephanodiscus</taxon>
    </lineage>
</organism>
<dbReference type="Gene3D" id="3.40.50.300">
    <property type="entry name" value="P-loop containing nucleotide triphosphate hydrolases"/>
    <property type="match status" value="1"/>
</dbReference>
<keyword evidence="4" id="KW-1185">Reference proteome</keyword>
<protein>
    <recommendedName>
        <fullName evidence="5">Sulfotransferase domain-containing protein</fullName>
    </recommendedName>
</protein>
<dbReference type="InterPro" id="IPR053259">
    <property type="entry name" value="Golvesin-related_Golgi"/>
</dbReference>
<proteinExistence type="predicted"/>
<feature type="compositionally biased region" description="Low complexity" evidence="1">
    <location>
        <begin position="14"/>
        <end position="42"/>
    </location>
</feature>
<evidence type="ECO:0000256" key="2">
    <source>
        <dbReference type="SAM" id="Phobius"/>
    </source>
</evidence>
<sequence length="698" mass="77144">MDSSEFSSYRSRRLSNASSSRRSSNASDASSQQRQQLLQQQPQRKRPPAVATDGRMVNADGDGPSLAAALNQSIRHHSRMLEGERQDPVILGAGGVAIAGVARMPRIPAPAYDPYQDDDHVTLAPDVELNYGKDSAASRKGGLDDAMALREFVANAAVAEVAPPTSSSAGRGTTSAIDETVERQQQRIEMLRRDESTFGVRFARNISNWFRMDGGAQSSSSSGGGGGGGGRTVRFAGVDDELVAVIADGGEAVPGVPPEGGFDPRAPRFVVPSPAMFRTATRHPSHLPASSEFDNAEARLDAPRRTLEARKRHRRNDSALRLMIAVLCFGFSLAFAIVYGEGKFGLAVTTMAYEHKVERSDLKEQADAHQLMQEMMMKEEVLYPDWWEQEKGVPDMEGRDVKFSPTLEYNAADVTTPRAPDRIETPFFWTVPRSGGNAIRTIMSNCLRLAEASEYGAGSDQPFLIVEERDGKRFVNVDMTTTEGLFRANELKLTSSGVADVVISGDIHGVLNLFNNRNRARIFAVFRHPMERAISKYYADLASIPEMAGMTLPQYVRSGGYRVENNYLTRYLSGRYGGNLLVHHLDIAREFLRRKFVVGLASDLPTSAEFFSHVFGWHNSTGSLGLENVDLCNKNIYNSLSNKPPPRVEEGSEGWKLLVAQNWFDLKLYEYVEHLFQLQLDQLKLTKSRHEDGSVSRI</sequence>
<feature type="compositionally biased region" description="Gly residues" evidence="1">
    <location>
        <begin position="222"/>
        <end position="231"/>
    </location>
</feature>
<feature type="region of interest" description="Disordered" evidence="1">
    <location>
        <begin position="214"/>
        <end position="233"/>
    </location>
</feature>
<evidence type="ECO:0008006" key="5">
    <source>
        <dbReference type="Google" id="ProtNLM"/>
    </source>
</evidence>
<evidence type="ECO:0000313" key="4">
    <source>
        <dbReference type="Proteomes" id="UP001530315"/>
    </source>
</evidence>
<feature type="transmembrane region" description="Helical" evidence="2">
    <location>
        <begin position="319"/>
        <end position="339"/>
    </location>
</feature>
<comment type="caution">
    <text evidence="3">The sequence shown here is derived from an EMBL/GenBank/DDBJ whole genome shotgun (WGS) entry which is preliminary data.</text>
</comment>
<dbReference type="EMBL" id="JALLAZ020000358">
    <property type="protein sequence ID" value="KAL3797174.1"/>
    <property type="molecule type" value="Genomic_DNA"/>
</dbReference>
<evidence type="ECO:0000256" key="1">
    <source>
        <dbReference type="SAM" id="MobiDB-lite"/>
    </source>
</evidence>
<reference evidence="3 4" key="1">
    <citation type="submission" date="2024-10" db="EMBL/GenBank/DDBJ databases">
        <title>Updated reference genomes for cyclostephanoid diatoms.</title>
        <authorList>
            <person name="Roberts W.R."/>
            <person name="Alverson A.J."/>
        </authorList>
    </citation>
    <scope>NUCLEOTIDE SEQUENCE [LARGE SCALE GENOMIC DNA]</scope>
    <source>
        <strain evidence="3 4">AJA276-08</strain>
    </source>
</reference>
<dbReference type="PANTHER" id="PTHR32301:SF6">
    <property type="entry name" value="GOLVESIN-RELATED"/>
    <property type="match status" value="1"/>
</dbReference>
<dbReference type="PANTHER" id="PTHR32301">
    <property type="entry name" value="COUNTIN RECEPTOR CNR3-RELATED"/>
    <property type="match status" value="1"/>
</dbReference>
<accession>A0ABD3QBB1</accession>
<dbReference type="InterPro" id="IPR027417">
    <property type="entry name" value="P-loop_NTPase"/>
</dbReference>
<keyword evidence="2" id="KW-1133">Transmembrane helix</keyword>
<dbReference type="Proteomes" id="UP001530315">
    <property type="component" value="Unassembled WGS sequence"/>
</dbReference>
<dbReference type="AlphaFoldDB" id="A0ABD3QBB1"/>
<gene>
    <name evidence="3" type="ORF">ACHAW5_006036</name>
</gene>